<gene>
    <name evidence="1" type="ORF">QYT958_LOCUS43654</name>
</gene>
<evidence type="ECO:0000313" key="2">
    <source>
        <dbReference type="Proteomes" id="UP000663848"/>
    </source>
</evidence>
<dbReference type="EMBL" id="CAJOBR010063079">
    <property type="protein sequence ID" value="CAF5076789.1"/>
    <property type="molecule type" value="Genomic_DNA"/>
</dbReference>
<dbReference type="Proteomes" id="UP000663848">
    <property type="component" value="Unassembled WGS sequence"/>
</dbReference>
<proteinExistence type="predicted"/>
<organism evidence="1 2">
    <name type="scientific">Rotaria socialis</name>
    <dbReference type="NCBI Taxonomy" id="392032"/>
    <lineage>
        <taxon>Eukaryota</taxon>
        <taxon>Metazoa</taxon>
        <taxon>Spiralia</taxon>
        <taxon>Gnathifera</taxon>
        <taxon>Rotifera</taxon>
        <taxon>Eurotatoria</taxon>
        <taxon>Bdelloidea</taxon>
        <taxon>Philodinida</taxon>
        <taxon>Philodinidae</taxon>
        <taxon>Rotaria</taxon>
    </lineage>
</organism>
<reference evidence="1" key="1">
    <citation type="submission" date="2021-02" db="EMBL/GenBank/DDBJ databases">
        <authorList>
            <person name="Nowell W R."/>
        </authorList>
    </citation>
    <scope>NUCLEOTIDE SEQUENCE</scope>
</reference>
<comment type="caution">
    <text evidence="1">The sequence shown here is derived from an EMBL/GenBank/DDBJ whole genome shotgun (WGS) entry which is preliminary data.</text>
</comment>
<sequence length="47" mass="5670">DAVFQRPHDDAHLQAAYELQLWKESKELEFEKHVRIPNIINAVYFIF</sequence>
<name>A0A822DN54_9BILA</name>
<feature type="non-terminal residue" evidence="1">
    <location>
        <position position="1"/>
    </location>
</feature>
<protein>
    <submittedName>
        <fullName evidence="1">Uncharacterized protein</fullName>
    </submittedName>
</protein>
<evidence type="ECO:0000313" key="1">
    <source>
        <dbReference type="EMBL" id="CAF5076789.1"/>
    </source>
</evidence>
<dbReference type="AlphaFoldDB" id="A0A822DN54"/>
<accession>A0A822DN54</accession>